<dbReference type="EMBL" id="VSSQ01041941">
    <property type="protein sequence ID" value="MPM95447.1"/>
    <property type="molecule type" value="Genomic_DNA"/>
</dbReference>
<dbReference type="PANTHER" id="PTHR42818">
    <property type="entry name" value="SULFOPYRUVATE DECARBOXYLASE SUBUNIT ALPHA"/>
    <property type="match status" value="1"/>
</dbReference>
<keyword evidence="2" id="KW-0456">Lyase</keyword>
<accession>A0A645E1A1</accession>
<gene>
    <name evidence="4" type="ORF">SDC9_142601</name>
</gene>
<comment type="caution">
    <text evidence="4">The sequence shown here is derived from an EMBL/GenBank/DDBJ whole genome shotgun (WGS) entry which is preliminary data.</text>
</comment>
<sequence>MLSALQNEGVTHAVTVPDFVQFALHERIADQACGIRNVFAATEDQALTTAAGLYLGGRTPVVMLQNQGLYKGFNSLRAVCLDAGIPLVILAGQFGREVDNFTKPMTQSRRSMVRLMQPFLDAIGFRYWTIEED</sequence>
<dbReference type="AlphaFoldDB" id="A0A645E1A1"/>
<reference evidence="4" key="1">
    <citation type="submission" date="2019-08" db="EMBL/GenBank/DDBJ databases">
        <authorList>
            <person name="Kucharzyk K."/>
            <person name="Murdoch R.W."/>
            <person name="Higgins S."/>
            <person name="Loffler F."/>
        </authorList>
    </citation>
    <scope>NUCLEOTIDE SEQUENCE</scope>
</reference>
<feature type="domain" description="Thiamine pyrophosphate enzyme N-terminal TPP-binding" evidence="3">
    <location>
        <begin position="2"/>
        <end position="98"/>
    </location>
</feature>
<dbReference type="Pfam" id="PF02776">
    <property type="entry name" value="TPP_enzyme_N"/>
    <property type="match status" value="1"/>
</dbReference>
<dbReference type="InterPro" id="IPR051818">
    <property type="entry name" value="TPP_dependent_decarboxylase"/>
</dbReference>
<proteinExistence type="predicted"/>
<dbReference type="GO" id="GO:0016831">
    <property type="term" value="F:carboxy-lyase activity"/>
    <property type="evidence" value="ECO:0007669"/>
    <property type="project" value="UniProtKB-KW"/>
</dbReference>
<protein>
    <recommendedName>
        <fullName evidence="3">Thiamine pyrophosphate enzyme N-terminal TPP-binding domain-containing protein</fullName>
    </recommendedName>
</protein>
<dbReference type="InterPro" id="IPR029061">
    <property type="entry name" value="THDP-binding"/>
</dbReference>
<evidence type="ECO:0000259" key="3">
    <source>
        <dbReference type="Pfam" id="PF02776"/>
    </source>
</evidence>
<dbReference type="Gene3D" id="3.40.50.970">
    <property type="match status" value="1"/>
</dbReference>
<dbReference type="PANTHER" id="PTHR42818:SF1">
    <property type="entry name" value="SULFOPYRUVATE DECARBOXYLASE"/>
    <property type="match status" value="1"/>
</dbReference>
<evidence type="ECO:0000256" key="1">
    <source>
        <dbReference type="ARBA" id="ARBA00022793"/>
    </source>
</evidence>
<dbReference type="GO" id="GO:0030976">
    <property type="term" value="F:thiamine pyrophosphate binding"/>
    <property type="evidence" value="ECO:0007669"/>
    <property type="project" value="InterPro"/>
</dbReference>
<dbReference type="InterPro" id="IPR012001">
    <property type="entry name" value="Thiamin_PyroP_enz_TPP-bd_dom"/>
</dbReference>
<keyword evidence="1" id="KW-0210">Decarboxylase</keyword>
<name>A0A645E1A1_9ZZZZ</name>
<organism evidence="4">
    <name type="scientific">bioreactor metagenome</name>
    <dbReference type="NCBI Taxonomy" id="1076179"/>
    <lineage>
        <taxon>unclassified sequences</taxon>
        <taxon>metagenomes</taxon>
        <taxon>ecological metagenomes</taxon>
    </lineage>
</organism>
<dbReference type="SUPFAM" id="SSF52518">
    <property type="entry name" value="Thiamin diphosphate-binding fold (THDP-binding)"/>
    <property type="match status" value="1"/>
</dbReference>
<evidence type="ECO:0000313" key="4">
    <source>
        <dbReference type="EMBL" id="MPM95447.1"/>
    </source>
</evidence>
<evidence type="ECO:0000256" key="2">
    <source>
        <dbReference type="ARBA" id="ARBA00023239"/>
    </source>
</evidence>